<reference evidence="1 2" key="1">
    <citation type="journal article" date="2018" name="Nat. Ecol. Evol.">
        <title>Pezizomycetes genomes reveal the molecular basis of ectomycorrhizal truffle lifestyle.</title>
        <authorList>
            <person name="Murat C."/>
            <person name="Payen T."/>
            <person name="Noel B."/>
            <person name="Kuo A."/>
            <person name="Morin E."/>
            <person name="Chen J."/>
            <person name="Kohler A."/>
            <person name="Krizsan K."/>
            <person name="Balestrini R."/>
            <person name="Da Silva C."/>
            <person name="Montanini B."/>
            <person name="Hainaut M."/>
            <person name="Levati E."/>
            <person name="Barry K.W."/>
            <person name="Belfiori B."/>
            <person name="Cichocki N."/>
            <person name="Clum A."/>
            <person name="Dockter R.B."/>
            <person name="Fauchery L."/>
            <person name="Guy J."/>
            <person name="Iotti M."/>
            <person name="Le Tacon F."/>
            <person name="Lindquist E.A."/>
            <person name="Lipzen A."/>
            <person name="Malagnac F."/>
            <person name="Mello A."/>
            <person name="Molinier V."/>
            <person name="Miyauchi S."/>
            <person name="Poulain J."/>
            <person name="Riccioni C."/>
            <person name="Rubini A."/>
            <person name="Sitrit Y."/>
            <person name="Splivallo R."/>
            <person name="Traeger S."/>
            <person name="Wang M."/>
            <person name="Zifcakova L."/>
            <person name="Wipf D."/>
            <person name="Zambonelli A."/>
            <person name="Paolocci F."/>
            <person name="Nowrousian M."/>
            <person name="Ottonello S."/>
            <person name="Baldrian P."/>
            <person name="Spatafora J.W."/>
            <person name="Henrissat B."/>
            <person name="Nagy L.G."/>
            <person name="Aury J.M."/>
            <person name="Wincker P."/>
            <person name="Grigoriev I.V."/>
            <person name="Bonfante P."/>
            <person name="Martin F.M."/>
        </authorList>
    </citation>
    <scope>NUCLEOTIDE SEQUENCE [LARGE SCALE GENOMIC DNA]</scope>
    <source>
        <strain evidence="1 2">RN42</strain>
    </source>
</reference>
<organism evidence="1 2">
    <name type="scientific">Ascobolus immersus RN42</name>
    <dbReference type="NCBI Taxonomy" id="1160509"/>
    <lineage>
        <taxon>Eukaryota</taxon>
        <taxon>Fungi</taxon>
        <taxon>Dikarya</taxon>
        <taxon>Ascomycota</taxon>
        <taxon>Pezizomycotina</taxon>
        <taxon>Pezizomycetes</taxon>
        <taxon>Pezizales</taxon>
        <taxon>Ascobolaceae</taxon>
        <taxon>Ascobolus</taxon>
    </lineage>
</organism>
<name>A0A3N4HA94_ASCIM</name>
<keyword evidence="2" id="KW-1185">Reference proteome</keyword>
<dbReference type="AlphaFoldDB" id="A0A3N4HA94"/>
<dbReference type="EMBL" id="ML119926">
    <property type="protein sequence ID" value="RPA71473.1"/>
    <property type="molecule type" value="Genomic_DNA"/>
</dbReference>
<sequence length="373" mass="43609">MPQVASRSFVGTSVTSSFINSRTKPTANHQDSNLEFSMSADINTSPASTSVYRAQKRIRTNRNHAYQQELSSTSLKPSDTGFRRLPCEIRLLIAEDITNWQDHMAFRQADRTNHKILTDTRKVRNQFRLPQDEDLRLQLDTFRIQVRSGSRFKLLIFLLKESGILSTNWLARRAFQLERRGAARYTTINDQKKHDLEEPETEDWLTFVHRNNCYDLCKILLLTTKDSLSRVGHIHHRQRYINLFYDENTTLLLDGIHNSRLYKVLPHLRTDISRIVGICNKAINYHNTGIYLYHFDLHTLGLRAYVAKETEAIVRKLAAATFLAVSECFDEIKLLEKWAAQLLLNIRSIWHIYGRFKGRFKGRNHHLHRRFSG</sequence>
<dbReference type="Proteomes" id="UP000275078">
    <property type="component" value="Unassembled WGS sequence"/>
</dbReference>
<accession>A0A3N4HA94</accession>
<gene>
    <name evidence="1" type="ORF">BJ508DRAFT_315588</name>
</gene>
<protein>
    <submittedName>
        <fullName evidence="1">Uncharacterized protein</fullName>
    </submittedName>
</protein>
<proteinExistence type="predicted"/>
<evidence type="ECO:0000313" key="2">
    <source>
        <dbReference type="Proteomes" id="UP000275078"/>
    </source>
</evidence>
<evidence type="ECO:0000313" key="1">
    <source>
        <dbReference type="EMBL" id="RPA71473.1"/>
    </source>
</evidence>